<dbReference type="NCBIfam" id="TIGR02888">
    <property type="entry name" value="spore_YlmC_YmxH"/>
    <property type="match status" value="1"/>
</dbReference>
<organism evidence="2 3">
    <name type="scientific">Anaerotignum faecicola</name>
    <dbReference type="NCBI Taxonomy" id="2358141"/>
    <lineage>
        <taxon>Bacteria</taxon>
        <taxon>Bacillati</taxon>
        <taxon>Bacillota</taxon>
        <taxon>Clostridia</taxon>
        <taxon>Lachnospirales</taxon>
        <taxon>Anaerotignaceae</taxon>
        <taxon>Anaerotignum</taxon>
    </lineage>
</organism>
<dbReference type="AlphaFoldDB" id="A0A401LBH6"/>
<dbReference type="EMBL" id="BHVZ01000001">
    <property type="protein sequence ID" value="GCB28878.1"/>
    <property type="molecule type" value="Genomic_DNA"/>
</dbReference>
<dbReference type="PANTHER" id="PTHR40061">
    <property type="entry name" value="SPORULATION PROTEIN YLMC-RELATED"/>
    <property type="match status" value="1"/>
</dbReference>
<dbReference type="Proteomes" id="UP000287361">
    <property type="component" value="Unassembled WGS sequence"/>
</dbReference>
<comment type="caution">
    <text evidence="2">The sequence shown here is derived from an EMBL/GenBank/DDBJ whole genome shotgun (WGS) entry which is preliminary data.</text>
</comment>
<dbReference type="Gene3D" id="2.30.30.240">
    <property type="entry name" value="PRC-barrel domain"/>
    <property type="match status" value="1"/>
</dbReference>
<proteinExistence type="predicted"/>
<protein>
    <submittedName>
        <fullName evidence="2">PRC-barrel protein</fullName>
    </submittedName>
</protein>
<keyword evidence="3" id="KW-1185">Reference proteome</keyword>
<reference evidence="2 3" key="1">
    <citation type="submission" date="2018-10" db="EMBL/GenBank/DDBJ databases">
        <title>Draft Genome Sequence of Anaerotignum sp. KCTC 15736.</title>
        <authorList>
            <person name="Choi S.H."/>
            <person name="Kim J.S."/>
            <person name="Kang S.W."/>
            <person name="Lee J.S."/>
            <person name="Park S.H."/>
        </authorList>
    </citation>
    <scope>NUCLEOTIDE SEQUENCE [LARGE SCALE GENOMIC DNA]</scope>
    <source>
        <strain evidence="2 3">KCTC 15736</strain>
    </source>
</reference>
<feature type="domain" description="PRC-barrel" evidence="1">
    <location>
        <begin position="7"/>
        <end position="82"/>
    </location>
</feature>
<sequence>MKWERFSCLQEKEVINICDGRRLGCVCDLEMDAISGKICTLIIPECGSKWNFFGKERAFFVPWRCIRRIGDDIILVEVDGEEILRTDGD</sequence>
<accession>A0A401LBH6</accession>
<gene>
    <name evidence="2" type="ORF">KGMB03357_05390</name>
</gene>
<dbReference type="InterPro" id="IPR014238">
    <property type="entry name" value="Spore_YlmC/YmxH"/>
</dbReference>
<dbReference type="InterPro" id="IPR027275">
    <property type="entry name" value="PRC-brl_dom"/>
</dbReference>
<evidence type="ECO:0000259" key="1">
    <source>
        <dbReference type="Pfam" id="PF05239"/>
    </source>
</evidence>
<dbReference type="Pfam" id="PF05239">
    <property type="entry name" value="PRC"/>
    <property type="match status" value="1"/>
</dbReference>
<dbReference type="PANTHER" id="PTHR40061:SF1">
    <property type="entry name" value="SPORULATION PROTEIN YLMC-RELATED"/>
    <property type="match status" value="1"/>
</dbReference>
<dbReference type="OrthoDB" id="6024937at2"/>
<dbReference type="SUPFAM" id="SSF50346">
    <property type="entry name" value="PRC-barrel domain"/>
    <property type="match status" value="1"/>
</dbReference>
<evidence type="ECO:0000313" key="3">
    <source>
        <dbReference type="Proteomes" id="UP000287361"/>
    </source>
</evidence>
<dbReference type="InterPro" id="IPR011033">
    <property type="entry name" value="PRC_barrel-like_sf"/>
</dbReference>
<name>A0A401LBH6_9FIRM</name>
<evidence type="ECO:0000313" key="2">
    <source>
        <dbReference type="EMBL" id="GCB28878.1"/>
    </source>
</evidence>